<evidence type="ECO:0000313" key="2">
    <source>
        <dbReference type="Proteomes" id="UP001320706"/>
    </source>
</evidence>
<comment type="caution">
    <text evidence="1">The sequence shown here is derived from an EMBL/GenBank/DDBJ whole genome shotgun (WGS) entry which is preliminary data.</text>
</comment>
<dbReference type="Proteomes" id="UP001320706">
    <property type="component" value="Unassembled WGS sequence"/>
</dbReference>
<evidence type="ECO:0000313" key="1">
    <source>
        <dbReference type="EMBL" id="KAK8217337.1"/>
    </source>
</evidence>
<protein>
    <submittedName>
        <fullName evidence="1">Uncharacterized protein</fullName>
    </submittedName>
</protein>
<proteinExistence type="predicted"/>
<keyword evidence="2" id="KW-1185">Reference proteome</keyword>
<reference evidence="1" key="1">
    <citation type="submission" date="2024-02" db="EMBL/GenBank/DDBJ databases">
        <title>Metagenome Assembled Genome of Zalaria obscura JY119.</title>
        <authorList>
            <person name="Vighnesh L."/>
            <person name="Jagadeeshwari U."/>
            <person name="Venkata Ramana C."/>
            <person name="Sasikala C."/>
        </authorList>
    </citation>
    <scope>NUCLEOTIDE SEQUENCE</scope>
    <source>
        <strain evidence="1">JY119</strain>
    </source>
</reference>
<gene>
    <name evidence="1" type="ORF">M8818_001590</name>
</gene>
<accession>A0ACC3SKJ7</accession>
<dbReference type="EMBL" id="JAMKPW020000006">
    <property type="protein sequence ID" value="KAK8217337.1"/>
    <property type="molecule type" value="Genomic_DNA"/>
</dbReference>
<sequence length="1227" mass="136989">MADQQTHVPGGHYSGQNKIPTINQFIDRLDKDKRERDKKLEEQSRLRQQQTGGDAQPHKPEGVAKEGSQKTVTDPVTGKQVVIEDVNDNMMERVKNPQLSVPNANLNKETTVKTDEHQPLDEYKHNQDVTAPPDPIAEGSTSDVPIHGEKTNILFHPTPTVSYEPTFAALEKRTGIVCISVFLAVVVLGKMFGGALKGLIPLGMCLSSGLWLWMKEVVRSGREVEWESEKTRGQMATANLLPESVEWMNTLLGIVWGLVNPDMFQSVADTLEDVMQASVPGVIENVRVAEINQGSNPIRILSLRALPDDHMKDLKQAIHEENKKTKDPQEAAADEEGGDNYNLEISFAYHAAPSGKRASDKARNMHMQLVFYLGIKGLFGVPLPIFVELQELVGTVRLRLNMTPEPPFLKTLTFTLMGVPHVQAGCIPMIEKGVNILNLPLISNFVNYAIGAAASMYVAPKSMSLDMRAMLQGDDITKDVQALGVMWIRIHRAVGLSKQDKRGSKWGGSDPYITLSFSKYGKPMYCTRVITDDLNPIWEETAALLVTPELIKADENLSVELWDSDRHSADDIVGKVELSMQKMIQHPGKMYPQVSKLAGMDADSEMPGELHWEVGFFGKPQFRPALRTDGKNKALPEALRDKPELQDEKGNTNTETDDAVQHTPPDPLWPSGVVSIIVHQIVNLELENIKGTQGTRKGKEFEPAKPYGENTAEEGEELPTSYCTILLNDELVYRTRSKAVSSSPIFNAGTERFIRDWRSAIATVTVRDQRNREHDPILGVVPLKLSDILETSSQVTRWYPLDGGIGFGRVRISLLFRSIETRLPPNMLGWDVGTFEFISDSIEATNYNHHAKLKMRTGGSSGRIPRTQAHTSNGNCTWDLAAKHHKNDIRLPVKYRYRSPVVFEFHLSGKRKADAYAVLWLQHLIDNEPTGIDIPIWKTSAPNRLTQNYITEENVNKAMPGLDDLEEVGRLKFTGRFKAGMDESHESFILDNDSRETFETWEACLAEGVRQRVVEKELPERVQALHDESLTEGRDVLKQADPTEKQKWLSKEGADWSGAFGEDPKAYMDSQGRKRREPGAEPPLHDPHNPSSDDDSDDESSISEDLGIQDASNTHAGTMNGGPRNKAQGQDQSRVSMETTGTTDTANTYDSYGTNSTYEGSPRGSRDTNSQNKRTEERKQRGLMQWKPARNVKFAKDEGKLGLRKLKNKMMGNMEGRKPDVETETGT</sequence>
<name>A0ACC3SKJ7_9PEZI</name>
<organism evidence="1 2">
    <name type="scientific">Zalaria obscura</name>
    <dbReference type="NCBI Taxonomy" id="2024903"/>
    <lineage>
        <taxon>Eukaryota</taxon>
        <taxon>Fungi</taxon>
        <taxon>Dikarya</taxon>
        <taxon>Ascomycota</taxon>
        <taxon>Pezizomycotina</taxon>
        <taxon>Dothideomycetes</taxon>
        <taxon>Dothideomycetidae</taxon>
        <taxon>Dothideales</taxon>
        <taxon>Zalariaceae</taxon>
        <taxon>Zalaria</taxon>
    </lineage>
</organism>